<comment type="similarity">
    <text evidence="1 4">Belongs to the antibiotic N-acetyltransferase family.</text>
</comment>
<dbReference type="EC" id="2.3.1.-" evidence="4"/>
<evidence type="ECO:0000313" key="6">
    <source>
        <dbReference type="Proteomes" id="UP000199632"/>
    </source>
</evidence>
<accession>A0A1H3NFQ3</accession>
<dbReference type="Pfam" id="PF02522">
    <property type="entry name" value="Antibiotic_NAT"/>
    <property type="match status" value="1"/>
</dbReference>
<proteinExistence type="inferred from homology"/>
<evidence type="ECO:0000313" key="5">
    <source>
        <dbReference type="EMBL" id="SDY87726.1"/>
    </source>
</evidence>
<dbReference type="GO" id="GO:0046353">
    <property type="term" value="F:aminoglycoside 3-N-acetyltransferase activity"/>
    <property type="evidence" value="ECO:0007669"/>
    <property type="project" value="UniProtKB-EC"/>
</dbReference>
<dbReference type="EMBL" id="FNQB01000001">
    <property type="protein sequence ID" value="SDY87726.1"/>
    <property type="molecule type" value="Genomic_DNA"/>
</dbReference>
<dbReference type="AlphaFoldDB" id="A0A1H3NFQ3"/>
<dbReference type="InterPro" id="IPR028345">
    <property type="entry name" value="Antibiotic_NAT-like"/>
</dbReference>
<sequence>MSNHPAEAAERLPHTRESLAADLAELGVRPGSTLLVHASLKPVGYVAGGPHALVLALRDAIGPDGTLVVPTHTPDNSDPAGWQNPPVPADWWPVIRAHTPGFDPQVTPSRWMGAIAEVVRTWPGGQRSDHPQVSFAALGRLAAEVVYGQPRAGMLGADSPLGKIYGLDGDVLLLGVGHDSNTSLHLAEYRQQDAPAARLGAAVQTADGGREWVWWDDIDLDESDFELLGADFDATGKVRTGRVGGALARLMPQRAAVDFAERWMSENRKQTHPGGDQPS</sequence>
<evidence type="ECO:0000256" key="4">
    <source>
        <dbReference type="RuleBase" id="RU365031"/>
    </source>
</evidence>
<evidence type="ECO:0000256" key="2">
    <source>
        <dbReference type="ARBA" id="ARBA00022679"/>
    </source>
</evidence>
<protein>
    <recommendedName>
        <fullName evidence="4">Aminoglycoside N(3)-acetyltransferase</fullName>
        <ecNumber evidence="4">2.3.1.-</ecNumber>
    </recommendedName>
</protein>
<evidence type="ECO:0000256" key="3">
    <source>
        <dbReference type="ARBA" id="ARBA00023315"/>
    </source>
</evidence>
<dbReference type="Proteomes" id="UP000199632">
    <property type="component" value="Unassembled WGS sequence"/>
</dbReference>
<dbReference type="PANTHER" id="PTHR11104:SF0">
    <property type="entry name" value="SPBETA PROPHAGE-DERIVED AMINOGLYCOSIDE N(3')-ACETYLTRANSFERASE-LIKE PROTEIN YOKD"/>
    <property type="match status" value="1"/>
</dbReference>
<dbReference type="SUPFAM" id="SSF110710">
    <property type="entry name" value="TTHA0583/YokD-like"/>
    <property type="match status" value="1"/>
</dbReference>
<evidence type="ECO:0000256" key="1">
    <source>
        <dbReference type="ARBA" id="ARBA00006383"/>
    </source>
</evidence>
<dbReference type="InterPro" id="IPR003679">
    <property type="entry name" value="Amioglycoside_AcTrfase"/>
</dbReference>
<keyword evidence="3 4" id="KW-0012">Acyltransferase</keyword>
<organism evidence="5 6">
    <name type="scientific">Asanoa ishikariensis</name>
    <dbReference type="NCBI Taxonomy" id="137265"/>
    <lineage>
        <taxon>Bacteria</taxon>
        <taxon>Bacillati</taxon>
        <taxon>Actinomycetota</taxon>
        <taxon>Actinomycetes</taxon>
        <taxon>Micromonosporales</taxon>
        <taxon>Micromonosporaceae</taxon>
        <taxon>Asanoa</taxon>
    </lineage>
</organism>
<reference evidence="6" key="1">
    <citation type="submission" date="2016-10" db="EMBL/GenBank/DDBJ databases">
        <authorList>
            <person name="Varghese N."/>
            <person name="Submissions S."/>
        </authorList>
    </citation>
    <scope>NUCLEOTIDE SEQUENCE [LARGE SCALE GENOMIC DNA]</scope>
    <source>
        <strain evidence="6">DSM 44718</strain>
    </source>
</reference>
<name>A0A1H3NFQ3_9ACTN</name>
<keyword evidence="4" id="KW-0046">Antibiotic resistance</keyword>
<gene>
    <name evidence="5" type="ORF">SAMN05421684_2043</name>
</gene>
<comment type="catalytic activity">
    <reaction evidence="4">
        <text>a 2-deoxystreptamine antibiotic + acetyl-CoA = an N(3)-acetyl-2-deoxystreptamine antibiotic + CoA + H(+)</text>
        <dbReference type="Rhea" id="RHEA:12665"/>
        <dbReference type="ChEBI" id="CHEBI:15378"/>
        <dbReference type="ChEBI" id="CHEBI:57287"/>
        <dbReference type="ChEBI" id="CHEBI:57288"/>
        <dbReference type="ChEBI" id="CHEBI:57921"/>
        <dbReference type="ChEBI" id="CHEBI:77452"/>
        <dbReference type="EC" id="2.3.1.81"/>
    </reaction>
</comment>
<keyword evidence="2 4" id="KW-0808">Transferase</keyword>
<dbReference type="PANTHER" id="PTHR11104">
    <property type="entry name" value="AMINOGLYCOSIDE N3-ACETYLTRANSFERASE"/>
    <property type="match status" value="1"/>
</dbReference>
<keyword evidence="6" id="KW-1185">Reference proteome</keyword>
<dbReference type="GO" id="GO:0046677">
    <property type="term" value="P:response to antibiotic"/>
    <property type="evidence" value="ECO:0007669"/>
    <property type="project" value="UniProtKB-KW"/>
</dbReference>
<dbReference type="STRING" id="137265.SAMN05421684_2043"/>
<dbReference type="RefSeq" id="WP_176984830.1">
    <property type="nucleotide sequence ID" value="NZ_BOND01000027.1"/>
</dbReference>